<gene>
    <name evidence="2" type="ordered locus">KLTH0B01210g</name>
</gene>
<evidence type="ECO:0000256" key="1">
    <source>
        <dbReference type="SAM" id="MobiDB-lite"/>
    </source>
</evidence>
<sequence length="331" mass="37146">MALDLTPDQWERLTAWIRDRSGLPDSEALTLFQDFVLELLRNLHSCNERKWLEEQLSGLVDNPTEFLRDLEIFLKGLGASAPPSLNSGTPFVLVAHVPYKNLNAQDVQAAFAPFGAIVSCRADVDSRSLLVQFRKVACAIRCTKAATLFFSNRFVTVELYQGDPESFGSVRLIGSAPQPVAADSDPVPPSAAKPSPVPFNDRVQQVQTAQQTIFEQNQRSAEAYKHNFAQLFESKEKLLRAHQAALQELKQKVLATEDPASISRTIIEFQELQKNMESLGITPIAMVQLKLQKFNLDDPSEFPVESPRALAVKQKRTKKAASFRRKIKRRR</sequence>
<evidence type="ECO:0000313" key="2">
    <source>
        <dbReference type="EMBL" id="CAR21406.1"/>
    </source>
</evidence>
<feature type="region of interest" description="Disordered" evidence="1">
    <location>
        <begin position="178"/>
        <end position="198"/>
    </location>
</feature>
<dbReference type="RefSeq" id="XP_002551844.1">
    <property type="nucleotide sequence ID" value="XM_002551798.1"/>
</dbReference>
<accession>C5DC95</accession>
<dbReference type="SUPFAM" id="SSF54928">
    <property type="entry name" value="RNA-binding domain, RBD"/>
    <property type="match status" value="1"/>
</dbReference>
<dbReference type="OMA" id="ACAIRCT"/>
<keyword evidence="3" id="KW-1185">Reference proteome</keyword>
<dbReference type="InParanoid" id="C5DC95"/>
<dbReference type="eggNOG" id="ENOG502SXEX">
    <property type="taxonomic scope" value="Eukaryota"/>
</dbReference>
<dbReference type="HOGENOM" id="CLU_839566_0_0_1"/>
<evidence type="ECO:0000313" key="3">
    <source>
        <dbReference type="Proteomes" id="UP000002036"/>
    </source>
</evidence>
<dbReference type="OrthoDB" id="4034296at2759"/>
<protein>
    <submittedName>
        <fullName evidence="2">KLTH0B01210p</fullName>
    </submittedName>
</protein>
<feature type="region of interest" description="Disordered" evidence="1">
    <location>
        <begin position="310"/>
        <end position="331"/>
    </location>
</feature>
<dbReference type="EMBL" id="CU928166">
    <property type="protein sequence ID" value="CAR21406.1"/>
    <property type="molecule type" value="Genomic_DNA"/>
</dbReference>
<organism evidence="2 3">
    <name type="scientific">Lachancea thermotolerans (strain ATCC 56472 / CBS 6340 / NRRL Y-8284)</name>
    <name type="common">Yeast</name>
    <name type="synonym">Kluyveromyces thermotolerans</name>
    <dbReference type="NCBI Taxonomy" id="559295"/>
    <lineage>
        <taxon>Eukaryota</taxon>
        <taxon>Fungi</taxon>
        <taxon>Dikarya</taxon>
        <taxon>Ascomycota</taxon>
        <taxon>Saccharomycotina</taxon>
        <taxon>Saccharomycetes</taxon>
        <taxon>Saccharomycetales</taxon>
        <taxon>Saccharomycetaceae</taxon>
        <taxon>Lachancea</taxon>
    </lineage>
</organism>
<proteinExistence type="predicted"/>
<dbReference type="GeneID" id="8290670"/>
<reference evidence="2 3" key="1">
    <citation type="journal article" date="2009" name="Genome Res.">
        <title>Comparative genomics of protoploid Saccharomycetaceae.</title>
        <authorList>
            <consortium name="The Genolevures Consortium"/>
            <person name="Souciet J.-L."/>
            <person name="Dujon B."/>
            <person name="Gaillardin C."/>
            <person name="Johnston M."/>
            <person name="Baret P.V."/>
            <person name="Cliften P."/>
            <person name="Sherman D.J."/>
            <person name="Weissenbach J."/>
            <person name="Westhof E."/>
            <person name="Wincker P."/>
            <person name="Jubin C."/>
            <person name="Poulain J."/>
            <person name="Barbe V."/>
            <person name="Segurens B."/>
            <person name="Artiguenave F."/>
            <person name="Anthouard V."/>
            <person name="Vacherie B."/>
            <person name="Val M.-E."/>
            <person name="Fulton R.S."/>
            <person name="Minx P."/>
            <person name="Wilson R."/>
            <person name="Durrens P."/>
            <person name="Jean G."/>
            <person name="Marck C."/>
            <person name="Martin T."/>
            <person name="Nikolski M."/>
            <person name="Rolland T."/>
            <person name="Seret M.-L."/>
            <person name="Casaregola S."/>
            <person name="Despons L."/>
            <person name="Fairhead C."/>
            <person name="Fischer G."/>
            <person name="Lafontaine I."/>
            <person name="Leh V."/>
            <person name="Lemaire M."/>
            <person name="de Montigny J."/>
            <person name="Neuveglise C."/>
            <person name="Thierry A."/>
            <person name="Blanc-Lenfle I."/>
            <person name="Bleykasten C."/>
            <person name="Diffels J."/>
            <person name="Fritsch E."/>
            <person name="Frangeul L."/>
            <person name="Goeffon A."/>
            <person name="Jauniaux N."/>
            <person name="Kachouri-Lafond R."/>
            <person name="Payen C."/>
            <person name="Potier S."/>
            <person name="Pribylova L."/>
            <person name="Ozanne C."/>
            <person name="Richard G.-F."/>
            <person name="Sacerdot C."/>
            <person name="Straub M.-L."/>
            <person name="Talla E."/>
        </authorList>
    </citation>
    <scope>NUCLEOTIDE SEQUENCE [LARGE SCALE GENOMIC DNA]</scope>
    <source>
        <strain evidence="3">ATCC 56472 / CBS 6340 / NRRL Y-8284</strain>
    </source>
</reference>
<name>C5DC95_LACTC</name>
<dbReference type="GO" id="GO:0003676">
    <property type="term" value="F:nucleic acid binding"/>
    <property type="evidence" value="ECO:0007669"/>
    <property type="project" value="InterPro"/>
</dbReference>
<dbReference type="Proteomes" id="UP000002036">
    <property type="component" value="Chromosome B"/>
</dbReference>
<dbReference type="AlphaFoldDB" id="C5DC95"/>
<dbReference type="InterPro" id="IPR012677">
    <property type="entry name" value="Nucleotide-bd_a/b_plait_sf"/>
</dbReference>
<dbReference type="Gene3D" id="3.30.70.330">
    <property type="match status" value="1"/>
</dbReference>
<feature type="compositionally biased region" description="Pro residues" evidence="1">
    <location>
        <begin position="186"/>
        <end position="197"/>
    </location>
</feature>
<feature type="compositionally biased region" description="Basic residues" evidence="1">
    <location>
        <begin position="313"/>
        <end position="331"/>
    </location>
</feature>
<dbReference type="KEGG" id="lth:KLTH0B01210g"/>
<dbReference type="InterPro" id="IPR035979">
    <property type="entry name" value="RBD_domain_sf"/>
</dbReference>